<dbReference type="EC" id="5.4.99.62" evidence="2 6"/>
<keyword evidence="8" id="KW-1185">Reference proteome</keyword>
<comment type="subcellular location">
    <subcellularLocation>
        <location evidence="6">Cytoplasm</location>
    </subcellularLocation>
</comment>
<evidence type="ECO:0000256" key="6">
    <source>
        <dbReference type="HAMAP-Rule" id="MF_01661"/>
    </source>
</evidence>
<dbReference type="PANTHER" id="PTHR37831">
    <property type="entry name" value="D-RIBOSE PYRANASE"/>
    <property type="match status" value="1"/>
</dbReference>
<dbReference type="InterPro" id="IPR023064">
    <property type="entry name" value="D-ribose_pyranase"/>
</dbReference>
<protein>
    <recommendedName>
        <fullName evidence="2 6">D-ribose pyranase</fullName>
        <ecNumber evidence="2 6">5.4.99.62</ecNumber>
    </recommendedName>
</protein>
<evidence type="ECO:0000256" key="1">
    <source>
        <dbReference type="ARBA" id="ARBA00000223"/>
    </source>
</evidence>
<accession>A0ABZ3BXM6</accession>
<dbReference type="RefSeq" id="WP_026878485.1">
    <property type="nucleotide sequence ID" value="NZ_AZOD01000009.1"/>
</dbReference>
<proteinExistence type="inferred from homology"/>
<comment type="subunit">
    <text evidence="6">Homodecamer.</text>
</comment>
<dbReference type="EMBL" id="CP150637">
    <property type="protein sequence ID" value="WZW87084.1"/>
    <property type="molecule type" value="Genomic_DNA"/>
</dbReference>
<keyword evidence="4 6" id="KW-0413">Isomerase</keyword>
<organism evidence="7 8">
    <name type="scientific">Ignatzschineria larvae DSM 13226</name>
    <dbReference type="NCBI Taxonomy" id="1111732"/>
    <lineage>
        <taxon>Bacteria</taxon>
        <taxon>Pseudomonadati</taxon>
        <taxon>Pseudomonadota</taxon>
        <taxon>Gammaproteobacteria</taxon>
        <taxon>Cardiobacteriales</taxon>
        <taxon>Ignatzschineriaceae</taxon>
        <taxon>Ignatzschineria</taxon>
    </lineage>
</organism>
<dbReference type="HAMAP" id="MF_01661">
    <property type="entry name" value="D_rib_pyranase"/>
    <property type="match status" value="1"/>
</dbReference>
<dbReference type="NCBIfam" id="NF008761">
    <property type="entry name" value="PRK11797.1"/>
    <property type="match status" value="1"/>
</dbReference>
<dbReference type="InterPro" id="IPR023750">
    <property type="entry name" value="RbsD-like_sf"/>
</dbReference>
<dbReference type="Gene3D" id="3.40.1650.10">
    <property type="entry name" value="RbsD-like domain"/>
    <property type="match status" value="1"/>
</dbReference>
<keyword evidence="3 6" id="KW-0963">Cytoplasm</keyword>
<dbReference type="PANTHER" id="PTHR37831:SF1">
    <property type="entry name" value="D-RIBOSE PYRANASE"/>
    <property type="match status" value="1"/>
</dbReference>
<comment type="catalytic activity">
    <reaction evidence="1 6">
        <text>beta-D-ribopyranose = beta-D-ribofuranose</text>
        <dbReference type="Rhea" id="RHEA:25432"/>
        <dbReference type="ChEBI" id="CHEBI:27476"/>
        <dbReference type="ChEBI" id="CHEBI:47002"/>
        <dbReference type="EC" id="5.4.99.62"/>
    </reaction>
</comment>
<gene>
    <name evidence="6 7" type="primary">rbsD</name>
    <name evidence="7" type="ORF">WMO13_06780</name>
</gene>
<feature type="active site" description="Proton donor" evidence="6">
    <location>
        <position position="20"/>
    </location>
</feature>
<dbReference type="GO" id="GO:0062193">
    <property type="term" value="F:D-ribose pyranase activity"/>
    <property type="evidence" value="ECO:0007669"/>
    <property type="project" value="UniProtKB-EC"/>
</dbReference>
<name>A0ABZ3BXM6_9GAMM</name>
<sequence>MIKSKLLNSDIHRVLAQLGHTDRIVIGDAGLPIPNQTERIDLALVAGVPSFMETLEAVGSLMQIETILLADEIKVKNPDLHSAILAWVETQSSEAKPIMVDYITHEALKAQSGEPACKTIIRTGECSPYANIILEAGVVF</sequence>
<dbReference type="Proteomes" id="UP001449178">
    <property type="component" value="Chromosome"/>
</dbReference>
<keyword evidence="5 6" id="KW-0119">Carbohydrate metabolism</keyword>
<reference evidence="7 8" key="1">
    <citation type="submission" date="2024-03" db="EMBL/GenBank/DDBJ databases">
        <title>Complete Genome Sequence and Annotation of Ignatzschineria larvae DSM 13226.</title>
        <authorList>
            <person name="Cantrell E."/>
            <person name="Burcham Z.M."/>
        </authorList>
    </citation>
    <scope>NUCLEOTIDE SEQUENCE [LARGE SCALE GENOMIC DNA]</scope>
    <source>
        <strain evidence="7 8">DSM 13226</strain>
    </source>
</reference>
<evidence type="ECO:0000256" key="3">
    <source>
        <dbReference type="ARBA" id="ARBA00022490"/>
    </source>
</evidence>
<evidence type="ECO:0000313" key="7">
    <source>
        <dbReference type="EMBL" id="WZW87084.1"/>
    </source>
</evidence>
<comment type="similarity">
    <text evidence="6">Belongs to the RbsD / FucU family. RbsD subfamily.</text>
</comment>
<evidence type="ECO:0000256" key="5">
    <source>
        <dbReference type="ARBA" id="ARBA00023277"/>
    </source>
</evidence>
<dbReference type="InterPro" id="IPR007721">
    <property type="entry name" value="RbsD_FucU"/>
</dbReference>
<feature type="binding site" evidence="6">
    <location>
        <position position="105"/>
    </location>
    <ligand>
        <name>substrate</name>
    </ligand>
</feature>
<evidence type="ECO:0000256" key="2">
    <source>
        <dbReference type="ARBA" id="ARBA00012862"/>
    </source>
</evidence>
<evidence type="ECO:0000313" key="8">
    <source>
        <dbReference type="Proteomes" id="UP001449178"/>
    </source>
</evidence>
<dbReference type="SUPFAM" id="SSF102546">
    <property type="entry name" value="RbsD-like"/>
    <property type="match status" value="1"/>
</dbReference>
<dbReference type="Pfam" id="PF05025">
    <property type="entry name" value="RbsD_FucU"/>
    <property type="match status" value="1"/>
</dbReference>
<evidence type="ECO:0000256" key="4">
    <source>
        <dbReference type="ARBA" id="ARBA00023235"/>
    </source>
</evidence>
<comment type="function">
    <text evidence="6">Catalyzes the interconversion of beta-pyran and beta-furan forms of D-ribose.</text>
</comment>
<feature type="binding site" evidence="6">
    <location>
        <begin position="129"/>
        <end position="131"/>
    </location>
    <ligand>
        <name>substrate</name>
    </ligand>
</feature>
<feature type="binding site" evidence="6">
    <location>
        <position position="28"/>
    </location>
    <ligand>
        <name>substrate</name>
    </ligand>
</feature>
<comment type="pathway">
    <text evidence="6">Carbohydrate metabolism; D-ribose degradation; D-ribose 5-phosphate from beta-D-ribopyranose: step 1/2.</text>
</comment>